<organism evidence="1 2">
    <name type="scientific">Hydrogeniiclostridium mannosilyticum</name>
    <dbReference type="NCBI Taxonomy" id="2764322"/>
    <lineage>
        <taxon>Bacteria</taxon>
        <taxon>Bacillati</taxon>
        <taxon>Bacillota</taxon>
        <taxon>Clostridia</taxon>
        <taxon>Eubacteriales</taxon>
        <taxon>Acutalibacteraceae</taxon>
        <taxon>Hydrogeniiclostridium</taxon>
    </lineage>
</organism>
<evidence type="ECO:0000313" key="1">
    <source>
        <dbReference type="EMBL" id="RAQ29804.1"/>
    </source>
</evidence>
<gene>
    <name evidence="1" type="ORF">DPQ25_05790</name>
</gene>
<comment type="caution">
    <text evidence="1">The sequence shown here is derived from an EMBL/GenBank/DDBJ whole genome shotgun (WGS) entry which is preliminary data.</text>
</comment>
<dbReference type="EMBL" id="QLYR01000002">
    <property type="protein sequence ID" value="RAQ29804.1"/>
    <property type="molecule type" value="Genomic_DNA"/>
</dbReference>
<proteinExistence type="predicted"/>
<dbReference type="AlphaFoldDB" id="A0A328UII7"/>
<accession>A0A328UII7</accession>
<keyword evidence="2" id="KW-1185">Reference proteome</keyword>
<reference evidence="1 2" key="1">
    <citation type="submission" date="2018-06" db="EMBL/GenBank/DDBJ databases">
        <title>Noncontiguous genome sequence of Ruminococcaceae bacterium ASD2818.</title>
        <authorList>
            <person name="Chaplin A.V."/>
            <person name="Sokolova S.R."/>
            <person name="Kochetkova T.O."/>
            <person name="Goltsov A.Y."/>
            <person name="Trofimov D.Y."/>
            <person name="Efimov B.A."/>
        </authorList>
    </citation>
    <scope>NUCLEOTIDE SEQUENCE [LARGE SCALE GENOMIC DNA]</scope>
    <source>
        <strain evidence="1 2">ASD2818</strain>
    </source>
</reference>
<dbReference type="Proteomes" id="UP000249377">
    <property type="component" value="Unassembled WGS sequence"/>
</dbReference>
<evidence type="ECO:0000313" key="2">
    <source>
        <dbReference type="Proteomes" id="UP000249377"/>
    </source>
</evidence>
<evidence type="ECO:0008006" key="3">
    <source>
        <dbReference type="Google" id="ProtNLM"/>
    </source>
</evidence>
<dbReference type="RefSeq" id="WP_112332233.1">
    <property type="nucleotide sequence ID" value="NZ_QLYR01000002.1"/>
</dbReference>
<name>A0A328UII7_9FIRM</name>
<sequence length="207" mass="22422">MNKPITPLASMEARLKATGVYRLAATDLVYLELCAYQSALSVLFEGVLELEREGFLSTAQDWGLAEAEWRYGLAADGLTAAERRRRVQAYAYSRTAGGLEAFTALLAAMGCTGNAVLDGERWCVYLETAPPSGQAEALLRQKLMGAAPANAEVELVVRPAAWDALDALAESWAAWEAKKLDWDAFDSGAGLQPEQNRKGGIYFADKP</sequence>
<protein>
    <recommendedName>
        <fullName evidence="3">DUF2313 domain-containing protein</fullName>
    </recommendedName>
</protein>